<name>A0ABD2LH49_9BILA</name>
<proteinExistence type="inferred from homology"/>
<evidence type="ECO:0000259" key="16">
    <source>
        <dbReference type="Pfam" id="PF01243"/>
    </source>
</evidence>
<evidence type="ECO:0000256" key="8">
    <source>
        <dbReference type="ARBA" id="ARBA00022630"/>
    </source>
</evidence>
<evidence type="ECO:0000256" key="3">
    <source>
        <dbReference type="ARBA" id="ARBA00004738"/>
    </source>
</evidence>
<dbReference type="NCBIfam" id="TIGR00558">
    <property type="entry name" value="pdxH"/>
    <property type="match status" value="1"/>
</dbReference>
<keyword evidence="11" id="KW-0664">Pyridoxine biosynthesis</keyword>
<comment type="catalytic activity">
    <reaction evidence="12">
        <text>pyridoxamine 5'-phosphate + O2 + H2O = pyridoxal 5'-phosphate + H2O2 + NH4(+)</text>
        <dbReference type="Rhea" id="RHEA:15817"/>
        <dbReference type="ChEBI" id="CHEBI:15377"/>
        <dbReference type="ChEBI" id="CHEBI:15379"/>
        <dbReference type="ChEBI" id="CHEBI:16240"/>
        <dbReference type="ChEBI" id="CHEBI:28938"/>
        <dbReference type="ChEBI" id="CHEBI:58451"/>
        <dbReference type="ChEBI" id="CHEBI:597326"/>
        <dbReference type="EC" id="1.4.3.5"/>
    </reaction>
    <physiologicalReaction direction="left-to-right" evidence="12">
        <dbReference type="Rhea" id="RHEA:15818"/>
    </physiologicalReaction>
</comment>
<feature type="domain" description="Pyridoxamine 5'-phosphate oxidase N-terminal" evidence="16">
    <location>
        <begin position="121"/>
        <end position="240"/>
    </location>
</feature>
<keyword evidence="8" id="KW-0285">Flavoprotein</keyword>
<comment type="similarity">
    <text evidence="5">Belongs to the pyridoxamine 5'-phosphate oxidase family.</text>
</comment>
<comment type="pathway">
    <text evidence="4">Cofactor metabolism; pyridoxal 5'-phosphate salvage; pyridoxal 5'-phosphate from pyridoxine 5'-phosphate: step 1/1.</text>
</comment>
<evidence type="ECO:0000313" key="18">
    <source>
        <dbReference type="EMBL" id="KAL3114555.1"/>
    </source>
</evidence>
<keyword evidence="10" id="KW-0560">Oxidoreductase</keyword>
<dbReference type="InterPro" id="IPR012349">
    <property type="entry name" value="Split_barrel_FMN-bd"/>
</dbReference>
<dbReference type="InterPro" id="IPR019740">
    <property type="entry name" value="Pyridox_Oxase_CS"/>
</dbReference>
<dbReference type="Proteomes" id="UP001620626">
    <property type="component" value="Unassembled WGS sequence"/>
</dbReference>
<evidence type="ECO:0000256" key="10">
    <source>
        <dbReference type="ARBA" id="ARBA00023002"/>
    </source>
</evidence>
<dbReference type="AlphaFoldDB" id="A0ABD2LH49"/>
<evidence type="ECO:0000313" key="19">
    <source>
        <dbReference type="Proteomes" id="UP001620626"/>
    </source>
</evidence>
<keyword evidence="19" id="KW-1185">Reference proteome</keyword>
<dbReference type="GO" id="GO:0004733">
    <property type="term" value="F:pyridoxamine phosphate oxidase activity"/>
    <property type="evidence" value="ECO:0007669"/>
    <property type="project" value="UniProtKB-EC"/>
</dbReference>
<dbReference type="Pfam" id="PF01243">
    <property type="entry name" value="PNPOx_N"/>
    <property type="match status" value="1"/>
</dbReference>
<evidence type="ECO:0000259" key="17">
    <source>
        <dbReference type="Pfam" id="PF10590"/>
    </source>
</evidence>
<keyword evidence="9" id="KW-0288">FMN</keyword>
<gene>
    <name evidence="18" type="ORF">niasHT_014362</name>
</gene>
<dbReference type="NCBIfam" id="NF004231">
    <property type="entry name" value="PRK05679.1"/>
    <property type="match status" value="1"/>
</dbReference>
<evidence type="ECO:0000256" key="1">
    <source>
        <dbReference type="ARBA" id="ARBA00001917"/>
    </source>
</evidence>
<evidence type="ECO:0000256" key="5">
    <source>
        <dbReference type="ARBA" id="ARBA00007301"/>
    </source>
</evidence>
<protein>
    <recommendedName>
        <fullName evidence="14">Pyridoxine-5'-phosphate oxidase</fullName>
        <ecNumber evidence="7">1.4.3.5</ecNumber>
    </recommendedName>
    <alternativeName>
        <fullName evidence="15">Pyridoxamine-phosphate oxidase</fullName>
    </alternativeName>
</protein>
<dbReference type="InterPro" id="IPR019576">
    <property type="entry name" value="Pyridoxamine_oxidase_dimer_C"/>
</dbReference>
<dbReference type="EMBL" id="JBICBT010000413">
    <property type="protein sequence ID" value="KAL3114555.1"/>
    <property type="molecule type" value="Genomic_DNA"/>
</dbReference>
<evidence type="ECO:0000256" key="15">
    <source>
        <dbReference type="ARBA" id="ARBA00077914"/>
    </source>
</evidence>
<evidence type="ECO:0000256" key="13">
    <source>
        <dbReference type="ARBA" id="ARBA00052947"/>
    </source>
</evidence>
<dbReference type="PANTHER" id="PTHR10851:SF0">
    <property type="entry name" value="PYRIDOXINE-5'-PHOSPHATE OXIDASE"/>
    <property type="match status" value="1"/>
</dbReference>
<dbReference type="FunFam" id="2.30.110.10:FF:000020">
    <property type="entry name" value="PNPO isoform 11"/>
    <property type="match status" value="1"/>
</dbReference>
<feature type="domain" description="Pyridoxine 5'-phosphate oxidase dimerisation C-terminal" evidence="17">
    <location>
        <begin position="255"/>
        <end position="297"/>
    </location>
</feature>
<comment type="cofactor">
    <cofactor evidence="1">
        <name>FMN</name>
        <dbReference type="ChEBI" id="CHEBI:58210"/>
    </cofactor>
</comment>
<comment type="catalytic activity">
    <reaction evidence="13">
        <text>pyridoxine 5'-phosphate + O2 = pyridoxal 5'-phosphate + H2O2</text>
        <dbReference type="Rhea" id="RHEA:15149"/>
        <dbReference type="ChEBI" id="CHEBI:15379"/>
        <dbReference type="ChEBI" id="CHEBI:16240"/>
        <dbReference type="ChEBI" id="CHEBI:58589"/>
        <dbReference type="ChEBI" id="CHEBI:597326"/>
        <dbReference type="EC" id="1.4.3.5"/>
    </reaction>
    <physiologicalReaction direction="left-to-right" evidence="13">
        <dbReference type="Rhea" id="RHEA:15150"/>
    </physiologicalReaction>
</comment>
<reference evidence="18 19" key="1">
    <citation type="submission" date="2024-10" db="EMBL/GenBank/DDBJ databases">
        <authorList>
            <person name="Kim D."/>
        </authorList>
    </citation>
    <scope>NUCLEOTIDE SEQUENCE [LARGE SCALE GENOMIC DNA]</scope>
    <source>
        <strain evidence="18">BH-2024</strain>
    </source>
</reference>
<comment type="pathway">
    <text evidence="3">Cofactor metabolism; pyridoxal 5'-phosphate salvage; pyridoxal 5'-phosphate from pyridoxamine 5'-phosphate: step 1/1.</text>
</comment>
<dbReference type="InterPro" id="IPR000659">
    <property type="entry name" value="Pyridox_Oxase"/>
</dbReference>
<sequence>MFVFWLRKSGTLPKFALLIPDLPSSYCPILDFPLFLKKPIHMTKQSFSEPSDEDEKQRTNQIPIDNNSCVDGIPLNIQSLRKTYVDREEPFLLEKDMLSCPFEQFSVWFGNAITQTDLKYEEVNGFALSTVSRNGRPSSRMLLLKGFSKAGGFVFFTHSNSKKGKELSENPYVSALFYWPKVNRQIRIEGRVEILAEEVADVYWSKRPIESRIGSKLSDQSSVIPNREHLARKQRELEELCSVNGEEAITRPNDWLSYSLRPNYFEFWQGQTNRVHDRIVYTQSRGETEWKMTRLSP</sequence>
<dbReference type="Gene3D" id="2.30.110.10">
    <property type="entry name" value="Electron Transport, Fmn-binding Protein, Chain A"/>
    <property type="match status" value="1"/>
</dbReference>
<dbReference type="PROSITE" id="PS01064">
    <property type="entry name" value="PYRIDOX_OXIDASE"/>
    <property type="match status" value="1"/>
</dbReference>
<dbReference type="Pfam" id="PF10590">
    <property type="entry name" value="PNP_phzG_C"/>
    <property type="match status" value="1"/>
</dbReference>
<organism evidence="18 19">
    <name type="scientific">Heterodera trifolii</name>
    <dbReference type="NCBI Taxonomy" id="157864"/>
    <lineage>
        <taxon>Eukaryota</taxon>
        <taxon>Metazoa</taxon>
        <taxon>Ecdysozoa</taxon>
        <taxon>Nematoda</taxon>
        <taxon>Chromadorea</taxon>
        <taxon>Rhabditida</taxon>
        <taxon>Tylenchina</taxon>
        <taxon>Tylenchomorpha</taxon>
        <taxon>Tylenchoidea</taxon>
        <taxon>Heteroderidae</taxon>
        <taxon>Heteroderinae</taxon>
        <taxon>Heterodera</taxon>
    </lineage>
</organism>
<dbReference type="InterPro" id="IPR011576">
    <property type="entry name" value="Pyridox_Oxase_N"/>
</dbReference>
<dbReference type="PANTHER" id="PTHR10851">
    <property type="entry name" value="PYRIDOXINE-5-PHOSPHATE OXIDASE"/>
    <property type="match status" value="1"/>
</dbReference>
<evidence type="ECO:0000256" key="2">
    <source>
        <dbReference type="ARBA" id="ARBA00003691"/>
    </source>
</evidence>
<evidence type="ECO:0000256" key="14">
    <source>
        <dbReference type="ARBA" id="ARBA00073441"/>
    </source>
</evidence>
<comment type="function">
    <text evidence="2">Catalyzes the oxidation of either pyridoxine 5'-phosphate (PNP) or pyridoxamine 5'-phosphate (PMP) into pyridoxal 5'-phosphate (PLP).</text>
</comment>
<evidence type="ECO:0000256" key="4">
    <source>
        <dbReference type="ARBA" id="ARBA00005037"/>
    </source>
</evidence>
<comment type="subunit">
    <text evidence="6">Homodimer.</text>
</comment>
<evidence type="ECO:0000256" key="7">
    <source>
        <dbReference type="ARBA" id="ARBA00012801"/>
    </source>
</evidence>
<evidence type="ECO:0000256" key="9">
    <source>
        <dbReference type="ARBA" id="ARBA00022643"/>
    </source>
</evidence>
<evidence type="ECO:0000256" key="6">
    <source>
        <dbReference type="ARBA" id="ARBA00011738"/>
    </source>
</evidence>
<dbReference type="SUPFAM" id="SSF50475">
    <property type="entry name" value="FMN-binding split barrel"/>
    <property type="match status" value="1"/>
</dbReference>
<dbReference type="GO" id="GO:0008615">
    <property type="term" value="P:pyridoxine biosynthetic process"/>
    <property type="evidence" value="ECO:0007669"/>
    <property type="project" value="UniProtKB-KW"/>
</dbReference>
<dbReference type="EC" id="1.4.3.5" evidence="7"/>
<comment type="caution">
    <text evidence="18">The sequence shown here is derived from an EMBL/GenBank/DDBJ whole genome shotgun (WGS) entry which is preliminary data.</text>
</comment>
<evidence type="ECO:0000256" key="11">
    <source>
        <dbReference type="ARBA" id="ARBA00023096"/>
    </source>
</evidence>
<evidence type="ECO:0000256" key="12">
    <source>
        <dbReference type="ARBA" id="ARBA00050530"/>
    </source>
</evidence>
<accession>A0ABD2LH49</accession>